<dbReference type="PROSITE" id="PS50088">
    <property type="entry name" value="ANK_REPEAT"/>
    <property type="match status" value="1"/>
</dbReference>
<sequence>MNELREGPLHIAAQAGDAQEVARLIAEGGVVDAGDFRLYTPLHVAAGMGASEVVAVLLDAGADAGALTVFQDTPVHRVAHGLVGAADARVEIIDRLLDAGCPINAVDTAGRTALWFAAGTGTTPWTPEQQTTRFRVLQHLLDRGADPSIAAGGKLGRPIDAARGLHQMKKYRIEWADGAALLEQYGQ</sequence>
<dbReference type="SMART" id="SM00248">
    <property type="entry name" value="ANK"/>
    <property type="match status" value="4"/>
</dbReference>
<dbReference type="AlphaFoldDB" id="A0A8J4A8R7"/>
<evidence type="ECO:0000256" key="1">
    <source>
        <dbReference type="ARBA" id="ARBA00022737"/>
    </source>
</evidence>
<evidence type="ECO:0008006" key="6">
    <source>
        <dbReference type="Google" id="ProtNLM"/>
    </source>
</evidence>
<dbReference type="EMBL" id="BOPH01000158">
    <property type="protein sequence ID" value="GIJ75440.1"/>
    <property type="molecule type" value="Genomic_DNA"/>
</dbReference>
<dbReference type="SUPFAM" id="SSF48403">
    <property type="entry name" value="Ankyrin repeat"/>
    <property type="match status" value="1"/>
</dbReference>
<comment type="caution">
    <text evidence="4">The sequence shown here is derived from an EMBL/GenBank/DDBJ whole genome shotgun (WGS) entry which is preliminary data.</text>
</comment>
<feature type="repeat" description="ANK" evidence="3">
    <location>
        <begin position="37"/>
        <end position="69"/>
    </location>
</feature>
<dbReference type="Proteomes" id="UP000635606">
    <property type="component" value="Unassembled WGS sequence"/>
</dbReference>
<name>A0A8J4A8R7_9ACTN</name>
<evidence type="ECO:0000313" key="5">
    <source>
        <dbReference type="Proteomes" id="UP000635606"/>
    </source>
</evidence>
<dbReference type="Pfam" id="PF12796">
    <property type="entry name" value="Ank_2"/>
    <property type="match status" value="1"/>
</dbReference>
<dbReference type="PROSITE" id="PS50297">
    <property type="entry name" value="ANK_REP_REGION"/>
    <property type="match status" value="1"/>
</dbReference>
<evidence type="ECO:0000313" key="4">
    <source>
        <dbReference type="EMBL" id="GIJ75440.1"/>
    </source>
</evidence>
<dbReference type="InterPro" id="IPR036770">
    <property type="entry name" value="Ankyrin_rpt-contain_sf"/>
</dbReference>
<dbReference type="PANTHER" id="PTHR24171">
    <property type="entry name" value="ANKYRIN REPEAT DOMAIN-CONTAINING PROTEIN 39-RELATED"/>
    <property type="match status" value="1"/>
</dbReference>
<reference evidence="4" key="1">
    <citation type="submission" date="2021-01" db="EMBL/GenBank/DDBJ databases">
        <title>Whole genome shotgun sequence of Virgisporangium ochraceum NBRC 16418.</title>
        <authorList>
            <person name="Komaki H."/>
            <person name="Tamura T."/>
        </authorList>
    </citation>
    <scope>NUCLEOTIDE SEQUENCE</scope>
    <source>
        <strain evidence="4">NBRC 16418</strain>
    </source>
</reference>
<dbReference type="PANTHER" id="PTHR24171:SF9">
    <property type="entry name" value="ANKYRIN REPEAT DOMAIN-CONTAINING PROTEIN 39"/>
    <property type="match status" value="1"/>
</dbReference>
<dbReference type="InterPro" id="IPR002110">
    <property type="entry name" value="Ankyrin_rpt"/>
</dbReference>
<organism evidence="4 5">
    <name type="scientific">Virgisporangium ochraceum</name>
    <dbReference type="NCBI Taxonomy" id="65505"/>
    <lineage>
        <taxon>Bacteria</taxon>
        <taxon>Bacillati</taxon>
        <taxon>Actinomycetota</taxon>
        <taxon>Actinomycetes</taxon>
        <taxon>Micromonosporales</taxon>
        <taxon>Micromonosporaceae</taxon>
        <taxon>Virgisporangium</taxon>
    </lineage>
</organism>
<protein>
    <recommendedName>
        <fullName evidence="6">Ankyrin</fullName>
    </recommendedName>
</protein>
<dbReference type="RefSeq" id="WP_203935200.1">
    <property type="nucleotide sequence ID" value="NZ_BOPH01000158.1"/>
</dbReference>
<evidence type="ECO:0000256" key="2">
    <source>
        <dbReference type="ARBA" id="ARBA00023043"/>
    </source>
</evidence>
<gene>
    <name evidence="4" type="ORF">Voc01_103570</name>
</gene>
<dbReference type="Gene3D" id="1.25.40.20">
    <property type="entry name" value="Ankyrin repeat-containing domain"/>
    <property type="match status" value="2"/>
</dbReference>
<keyword evidence="1" id="KW-0677">Repeat</keyword>
<keyword evidence="2 3" id="KW-0040">ANK repeat</keyword>
<proteinExistence type="predicted"/>
<accession>A0A8J4A8R7</accession>
<keyword evidence="5" id="KW-1185">Reference proteome</keyword>
<evidence type="ECO:0000256" key="3">
    <source>
        <dbReference type="PROSITE-ProRule" id="PRU00023"/>
    </source>
</evidence>